<dbReference type="Pfam" id="PF02390">
    <property type="entry name" value="Methyltransf_4"/>
    <property type="match status" value="1"/>
</dbReference>
<dbReference type="InterPro" id="IPR055361">
    <property type="entry name" value="tRNA_methyltr_TrmB_bact"/>
</dbReference>
<organism evidence="10 11">
    <name type="scientific">Aquisalibacillus elongatus</name>
    <dbReference type="NCBI Taxonomy" id="485577"/>
    <lineage>
        <taxon>Bacteria</taxon>
        <taxon>Bacillati</taxon>
        <taxon>Bacillota</taxon>
        <taxon>Bacilli</taxon>
        <taxon>Bacillales</taxon>
        <taxon>Bacillaceae</taxon>
        <taxon>Aquisalibacillus</taxon>
    </lineage>
</organism>
<dbReference type="Gene3D" id="3.40.50.150">
    <property type="entry name" value="Vaccinia Virus protein VP39"/>
    <property type="match status" value="1"/>
</dbReference>
<evidence type="ECO:0000256" key="7">
    <source>
        <dbReference type="ARBA" id="ARBA00060552"/>
    </source>
</evidence>
<evidence type="ECO:0000256" key="3">
    <source>
        <dbReference type="ARBA" id="ARBA00022603"/>
    </source>
</evidence>
<feature type="region of interest" description="Interaction with RNA" evidence="9">
    <location>
        <begin position="124"/>
        <end position="129"/>
    </location>
</feature>
<comment type="similarity">
    <text evidence="8 9">Belongs to the class I-like SAM-binding methyltransferase superfamily. TrmB family.</text>
</comment>
<protein>
    <recommendedName>
        <fullName evidence="9">tRNA (guanine-N(7)-)-methyltransferase</fullName>
        <ecNumber evidence="9">2.1.1.33</ecNumber>
    </recommendedName>
    <alternativeName>
        <fullName evidence="9">tRNA (guanine(46)-N(7))-methyltransferase</fullName>
    </alternativeName>
    <alternativeName>
        <fullName evidence="9">tRNA(m7G46)-methyltransferase</fullName>
    </alternativeName>
</protein>
<dbReference type="OrthoDB" id="9802090at2"/>
<evidence type="ECO:0000256" key="5">
    <source>
        <dbReference type="ARBA" id="ARBA00022691"/>
    </source>
</evidence>
<dbReference type="RefSeq" id="WP_124218978.1">
    <property type="nucleotide sequence ID" value="NZ_RKRF01000007.1"/>
</dbReference>
<dbReference type="PANTHER" id="PTHR23417:SF14">
    <property type="entry name" value="PENTACOTRIPEPTIDE-REPEAT REGION OF PRORP DOMAIN-CONTAINING PROTEIN"/>
    <property type="match status" value="1"/>
</dbReference>
<evidence type="ECO:0000313" key="10">
    <source>
        <dbReference type="EMBL" id="RPF55304.1"/>
    </source>
</evidence>
<evidence type="ECO:0000256" key="1">
    <source>
        <dbReference type="ARBA" id="ARBA00000142"/>
    </source>
</evidence>
<dbReference type="NCBIfam" id="TIGR00091">
    <property type="entry name" value="tRNA (guanosine(46)-N7)-methyltransferase TrmB"/>
    <property type="match status" value="1"/>
</dbReference>
<accession>A0A3N5BCG7</accession>
<comment type="pathway">
    <text evidence="7 9">tRNA modification; N(7)-methylguanine-tRNA biosynthesis.</text>
</comment>
<evidence type="ECO:0000256" key="6">
    <source>
        <dbReference type="ARBA" id="ARBA00022694"/>
    </source>
</evidence>
<dbReference type="InterPro" id="IPR029063">
    <property type="entry name" value="SAM-dependent_MTases_sf"/>
</dbReference>
<dbReference type="PROSITE" id="PS51625">
    <property type="entry name" value="SAM_MT_TRMB"/>
    <property type="match status" value="1"/>
</dbReference>
<evidence type="ECO:0000256" key="8">
    <source>
        <dbReference type="ARBA" id="ARBA00060767"/>
    </source>
</evidence>
<keyword evidence="4 9" id="KW-0808">Transferase</keyword>
<proteinExistence type="inferred from homology"/>
<comment type="caution">
    <text evidence="10">The sequence shown here is derived from an EMBL/GenBank/DDBJ whole genome shotgun (WGS) entry which is preliminary data.</text>
</comment>
<dbReference type="PANTHER" id="PTHR23417">
    <property type="entry name" value="3-DEOXY-D-MANNO-OCTULOSONIC-ACID TRANSFERASE/TRNA GUANINE-N 7 - -METHYLTRANSFERASE"/>
    <property type="match status" value="1"/>
</dbReference>
<keyword evidence="3 9" id="KW-0489">Methyltransferase</keyword>
<dbReference type="SUPFAM" id="SSF53335">
    <property type="entry name" value="S-adenosyl-L-methionine-dependent methyltransferases"/>
    <property type="match status" value="1"/>
</dbReference>
<dbReference type="CDD" id="cd02440">
    <property type="entry name" value="AdoMet_MTases"/>
    <property type="match status" value="1"/>
</dbReference>
<dbReference type="GO" id="GO:0043527">
    <property type="term" value="C:tRNA methyltransferase complex"/>
    <property type="evidence" value="ECO:0007669"/>
    <property type="project" value="TreeGrafter"/>
</dbReference>
<keyword evidence="6 9" id="KW-0819">tRNA processing</keyword>
<feature type="binding site" evidence="9">
    <location>
        <position position="69"/>
    </location>
    <ligand>
        <name>S-adenosyl-L-methionine</name>
        <dbReference type="ChEBI" id="CHEBI:59789"/>
    </ligand>
</feature>
<evidence type="ECO:0000313" key="11">
    <source>
        <dbReference type="Proteomes" id="UP000276443"/>
    </source>
</evidence>
<evidence type="ECO:0000256" key="4">
    <source>
        <dbReference type="ARBA" id="ARBA00022679"/>
    </source>
</evidence>
<feature type="binding site" evidence="9">
    <location>
        <position position="122"/>
    </location>
    <ligand>
        <name>substrate</name>
    </ligand>
</feature>
<dbReference type="GO" id="GO:0008176">
    <property type="term" value="F:tRNA (guanine(46)-N7)-methyltransferase activity"/>
    <property type="evidence" value="ECO:0007669"/>
    <property type="project" value="UniProtKB-UniRule"/>
</dbReference>
<dbReference type="EC" id="2.1.1.33" evidence="9"/>
<reference evidence="10 11" key="1">
    <citation type="submission" date="2018-11" db="EMBL/GenBank/DDBJ databases">
        <title>Genomic Encyclopedia of Type Strains, Phase IV (KMG-IV): sequencing the most valuable type-strain genomes for metagenomic binning, comparative biology and taxonomic classification.</title>
        <authorList>
            <person name="Goeker M."/>
        </authorList>
    </citation>
    <scope>NUCLEOTIDE SEQUENCE [LARGE SCALE GENOMIC DNA]</scope>
    <source>
        <strain evidence="10 11">DSM 18090</strain>
    </source>
</reference>
<feature type="binding site" evidence="9">
    <location>
        <position position="118"/>
    </location>
    <ligand>
        <name>S-adenosyl-L-methionine</name>
        <dbReference type="ChEBI" id="CHEBI:59789"/>
    </ligand>
</feature>
<evidence type="ECO:0000256" key="2">
    <source>
        <dbReference type="ARBA" id="ARBA00003015"/>
    </source>
</evidence>
<dbReference type="NCBIfam" id="NF001080">
    <property type="entry name" value="PRK00121.2-2"/>
    <property type="match status" value="1"/>
</dbReference>
<keyword evidence="5 9" id="KW-0949">S-adenosyl-L-methionine</keyword>
<dbReference type="Proteomes" id="UP000276443">
    <property type="component" value="Unassembled WGS sequence"/>
</dbReference>
<sequence>MRLRHKPWAADFIKEHQDLVIPDPFEQKGKWQQLFPKEQPLGLEIGTGKGQFIAYMASHNPDMNFIGIEKAESIIVTAMQKVMDQGVSNALLVHENAEDLRDMFGKNEVDTIYLNFSDPWPKVRHEKRRLTYHKFLEQYQDILKEDGKLILKTDNRSFFEYSLVSFSQYGMTLEDVTLDLHASGDESNIMTEYEEKFSSKGQPIYRCIATF</sequence>
<feature type="binding site" evidence="9">
    <location>
        <begin position="191"/>
        <end position="194"/>
    </location>
    <ligand>
        <name>substrate</name>
    </ligand>
</feature>
<keyword evidence="11" id="KW-1185">Reference proteome</keyword>
<dbReference type="EMBL" id="RKRF01000007">
    <property type="protein sequence ID" value="RPF55304.1"/>
    <property type="molecule type" value="Genomic_DNA"/>
</dbReference>
<dbReference type="InterPro" id="IPR003358">
    <property type="entry name" value="tRNA_(Gua-N-7)_MeTrfase_Trmb"/>
</dbReference>
<name>A0A3N5BCG7_9BACI</name>
<dbReference type="UniPathway" id="UPA00989"/>
<dbReference type="AlphaFoldDB" id="A0A3N5BCG7"/>
<feature type="binding site" evidence="9">
    <location>
        <position position="44"/>
    </location>
    <ligand>
        <name>S-adenosyl-L-methionine</name>
        <dbReference type="ChEBI" id="CHEBI:59789"/>
    </ligand>
</feature>
<feature type="binding site" evidence="9">
    <location>
        <position position="154"/>
    </location>
    <ligand>
        <name>substrate</name>
    </ligand>
</feature>
<dbReference type="FunFam" id="3.40.50.150:FF:000035">
    <property type="entry name" value="tRNA (guanine-N(7)-)-methyltransferase"/>
    <property type="match status" value="1"/>
</dbReference>
<evidence type="ECO:0000256" key="9">
    <source>
        <dbReference type="HAMAP-Rule" id="MF_01057"/>
    </source>
</evidence>
<dbReference type="HAMAP" id="MF_01057">
    <property type="entry name" value="tRNA_methyltr_TrmB"/>
    <property type="match status" value="1"/>
</dbReference>
<comment type="catalytic activity">
    <reaction evidence="1 9">
        <text>guanosine(46) in tRNA + S-adenosyl-L-methionine = N(7)-methylguanosine(46) in tRNA + S-adenosyl-L-homocysteine</text>
        <dbReference type="Rhea" id="RHEA:42708"/>
        <dbReference type="Rhea" id="RHEA-COMP:10188"/>
        <dbReference type="Rhea" id="RHEA-COMP:10189"/>
        <dbReference type="ChEBI" id="CHEBI:57856"/>
        <dbReference type="ChEBI" id="CHEBI:59789"/>
        <dbReference type="ChEBI" id="CHEBI:74269"/>
        <dbReference type="ChEBI" id="CHEBI:74480"/>
        <dbReference type="EC" id="2.1.1.33"/>
    </reaction>
</comment>
<gene>
    <name evidence="9" type="primary">trmB</name>
    <name evidence="10" type="ORF">EDC24_0175</name>
</gene>
<feature type="binding site" evidence="9">
    <location>
        <position position="96"/>
    </location>
    <ligand>
        <name>S-adenosyl-L-methionine</name>
        <dbReference type="ChEBI" id="CHEBI:59789"/>
    </ligand>
</feature>
<comment type="function">
    <text evidence="2 9">Catalyzes the formation of N(7)-methylguanine at position 46 (m7G46) in tRNA.</text>
</comment>